<dbReference type="SUPFAM" id="SSF53474">
    <property type="entry name" value="alpha/beta-Hydrolases"/>
    <property type="match status" value="1"/>
</dbReference>
<organism evidence="2 3">
    <name type="scientific">Cytospora schulzeri</name>
    <dbReference type="NCBI Taxonomy" id="448051"/>
    <lineage>
        <taxon>Eukaryota</taxon>
        <taxon>Fungi</taxon>
        <taxon>Dikarya</taxon>
        <taxon>Ascomycota</taxon>
        <taxon>Pezizomycotina</taxon>
        <taxon>Sordariomycetes</taxon>
        <taxon>Sordariomycetidae</taxon>
        <taxon>Diaporthales</taxon>
        <taxon>Cytosporaceae</taxon>
        <taxon>Cytospora</taxon>
    </lineage>
</organism>
<proteinExistence type="predicted"/>
<evidence type="ECO:0000259" key="1">
    <source>
        <dbReference type="Pfam" id="PF12697"/>
    </source>
</evidence>
<dbReference type="EMBL" id="LKEA01000007">
    <property type="protein sequence ID" value="ROW07985.1"/>
    <property type="molecule type" value="Genomic_DNA"/>
</dbReference>
<keyword evidence="3" id="KW-1185">Reference proteome</keyword>
<reference evidence="2 3" key="1">
    <citation type="submission" date="2015-09" db="EMBL/GenBank/DDBJ databases">
        <title>Host preference determinants of Valsa canker pathogens revealed by comparative genomics.</title>
        <authorList>
            <person name="Yin Z."/>
            <person name="Huang L."/>
        </authorList>
    </citation>
    <scope>NUCLEOTIDE SEQUENCE [LARGE SCALE GENOMIC DNA]</scope>
    <source>
        <strain evidence="2 3">03-1</strain>
    </source>
</reference>
<dbReference type="InterPro" id="IPR029058">
    <property type="entry name" value="AB_hydrolase_fold"/>
</dbReference>
<dbReference type="STRING" id="356882.A0A423WWX2"/>
<dbReference type="InterPro" id="IPR000073">
    <property type="entry name" value="AB_hydrolase_1"/>
</dbReference>
<sequence>MSDKPTFVFVPGAWHAANTWNKVTSLLSSQGYKSITVTLPSTTGDPNSTFYDDVQAVRTPILSVTYEGRNVIVVVHSYGGHVGESALKDIPTTKNPSPDATHGKVVGIAMMATGFNMSNMAFMDGLGGHPPPTWRADVESGFAVFTNNPPPAELFYHDLPVSESEGWASQLTKQSLKALFEGGEYAYAGWKDVPCWFLVTTEDRALPVDVQRIMIGMAREAGGTVEVREVHSGHCPMLARPDDTASFLVEAATAISE</sequence>
<gene>
    <name evidence="2" type="ORF">VMCG_03590</name>
</gene>
<dbReference type="PANTHER" id="PTHR37017:SF3">
    <property type="entry name" value="AB HYDROLASE-1 DOMAIN-CONTAINING PROTEIN"/>
    <property type="match status" value="1"/>
</dbReference>
<evidence type="ECO:0000313" key="2">
    <source>
        <dbReference type="EMBL" id="ROW07985.1"/>
    </source>
</evidence>
<dbReference type="AlphaFoldDB" id="A0A423WWX2"/>
<dbReference type="OrthoDB" id="408373at2759"/>
<dbReference type="Gene3D" id="3.40.50.1820">
    <property type="entry name" value="alpha/beta hydrolase"/>
    <property type="match status" value="1"/>
</dbReference>
<comment type="caution">
    <text evidence="2">The sequence shown here is derived from an EMBL/GenBank/DDBJ whole genome shotgun (WGS) entry which is preliminary data.</text>
</comment>
<dbReference type="Proteomes" id="UP000283895">
    <property type="component" value="Unassembled WGS sequence"/>
</dbReference>
<dbReference type="InterPro" id="IPR052897">
    <property type="entry name" value="Sec-Metab_Biosynth_Hydrolase"/>
</dbReference>
<dbReference type="PANTHER" id="PTHR37017">
    <property type="entry name" value="AB HYDROLASE-1 DOMAIN-CONTAINING PROTEIN-RELATED"/>
    <property type="match status" value="1"/>
</dbReference>
<accession>A0A423WWX2</accession>
<evidence type="ECO:0000313" key="3">
    <source>
        <dbReference type="Proteomes" id="UP000283895"/>
    </source>
</evidence>
<feature type="domain" description="AB hydrolase-1" evidence="1">
    <location>
        <begin position="7"/>
        <end position="245"/>
    </location>
</feature>
<dbReference type="Pfam" id="PF12697">
    <property type="entry name" value="Abhydrolase_6"/>
    <property type="match status" value="1"/>
</dbReference>
<name>A0A423WWX2_9PEZI</name>
<protein>
    <recommendedName>
        <fullName evidence="1">AB hydrolase-1 domain-containing protein</fullName>
    </recommendedName>
</protein>